<dbReference type="EMBL" id="ACCJ01000159">
    <property type="protein sequence ID" value="EEG55259.1"/>
    <property type="molecule type" value="Genomic_DNA"/>
</dbReference>
<accession>C0D090</accession>
<comment type="catalytic activity">
    <reaction evidence="5">
        <text>a purine D-ribonucleoside + phosphate = a purine nucleobase + alpha-D-ribose 1-phosphate</text>
        <dbReference type="Rhea" id="RHEA:19805"/>
        <dbReference type="ChEBI" id="CHEBI:26386"/>
        <dbReference type="ChEBI" id="CHEBI:43474"/>
        <dbReference type="ChEBI" id="CHEBI:57720"/>
        <dbReference type="ChEBI" id="CHEBI:142355"/>
        <dbReference type="EC" id="2.4.2.1"/>
    </reaction>
</comment>
<comment type="caution">
    <text evidence="7">The sequence shown here is derived from an EMBL/GenBank/DDBJ whole genome shotgun (WGS) entry which is preliminary data.</text>
</comment>
<dbReference type="InterPro" id="IPR035994">
    <property type="entry name" value="Nucleoside_phosphorylase_sf"/>
</dbReference>
<evidence type="ECO:0000256" key="3">
    <source>
        <dbReference type="ARBA" id="ARBA00022679"/>
    </source>
</evidence>
<evidence type="ECO:0000256" key="2">
    <source>
        <dbReference type="ARBA" id="ARBA00022676"/>
    </source>
</evidence>
<feature type="binding site" description="in other chain" evidence="5">
    <location>
        <position position="36"/>
    </location>
    <ligand>
        <name>phosphate</name>
        <dbReference type="ChEBI" id="CHEBI:43474"/>
        <note>ligand shared between dimeric partners</note>
    </ligand>
</feature>
<feature type="binding site" description="in other chain" evidence="5">
    <location>
        <begin position="217"/>
        <end position="218"/>
    </location>
    <ligand>
        <name>a purine D-ribonucleoside</name>
        <dbReference type="ChEBI" id="CHEBI:142355"/>
        <note>ligand shared between dimeric partners</note>
    </ligand>
</feature>
<keyword evidence="2 5" id="KW-0328">Glycosyltransferase</keyword>
<dbReference type="GO" id="GO:0004850">
    <property type="term" value="F:uridine phosphorylase activity"/>
    <property type="evidence" value="ECO:0007669"/>
    <property type="project" value="UniProtKB-EC"/>
</dbReference>
<dbReference type="Pfam" id="PF01048">
    <property type="entry name" value="PNP_UDP_1"/>
    <property type="match status" value="1"/>
</dbReference>
<feature type="site" description="Important for catalytic activity" evidence="5">
    <location>
        <position position="231"/>
    </location>
</feature>
<feature type="binding site" evidence="5">
    <location>
        <position position="16"/>
    </location>
    <ligand>
        <name>a purine D-ribonucleoside</name>
        <dbReference type="ChEBI" id="CHEBI:142355"/>
        <note>ligand shared between dimeric partners</note>
    </ligand>
</feature>
<dbReference type="GO" id="GO:0005829">
    <property type="term" value="C:cytosol"/>
    <property type="evidence" value="ECO:0007669"/>
    <property type="project" value="TreeGrafter"/>
</dbReference>
<comment type="catalytic activity">
    <reaction evidence="4">
        <text>uridine + phosphate = alpha-D-ribose 1-phosphate + uracil</text>
        <dbReference type="Rhea" id="RHEA:24388"/>
        <dbReference type="ChEBI" id="CHEBI:16704"/>
        <dbReference type="ChEBI" id="CHEBI:17568"/>
        <dbReference type="ChEBI" id="CHEBI:43474"/>
        <dbReference type="ChEBI" id="CHEBI:57720"/>
        <dbReference type="EC" id="2.4.2.3"/>
    </reaction>
</comment>
<dbReference type="GO" id="GO:0006152">
    <property type="term" value="P:purine nucleoside catabolic process"/>
    <property type="evidence" value="ECO:0007669"/>
    <property type="project" value="TreeGrafter"/>
</dbReference>
<dbReference type="Gene3D" id="3.40.50.1580">
    <property type="entry name" value="Nucleoside phosphorylase domain"/>
    <property type="match status" value="1"/>
</dbReference>
<evidence type="ECO:0000313" key="8">
    <source>
        <dbReference type="Proteomes" id="UP000004756"/>
    </source>
</evidence>
<organism evidence="7 8">
    <name type="scientific">[Clostridium] asparagiforme DSM 15981</name>
    <dbReference type="NCBI Taxonomy" id="518636"/>
    <lineage>
        <taxon>Bacteria</taxon>
        <taxon>Bacillati</taxon>
        <taxon>Bacillota</taxon>
        <taxon>Clostridia</taxon>
        <taxon>Lachnospirales</taxon>
        <taxon>Lachnospiraceae</taxon>
        <taxon>Enterocloster</taxon>
    </lineage>
</organism>
<evidence type="ECO:0000313" key="7">
    <source>
        <dbReference type="EMBL" id="EEG55259.1"/>
    </source>
</evidence>
<feature type="binding site" description="in other chain" evidence="5">
    <location>
        <position position="32"/>
    </location>
    <ligand>
        <name>phosphate</name>
        <dbReference type="ChEBI" id="CHEBI:43474"/>
        <note>ligand shared between dimeric partners</note>
    </ligand>
</feature>
<dbReference type="HOGENOM" id="CLU_068457_2_0_9"/>
<dbReference type="PANTHER" id="PTHR43691">
    <property type="entry name" value="URIDINE PHOSPHORYLASE"/>
    <property type="match status" value="1"/>
</dbReference>
<dbReference type="SUPFAM" id="SSF53167">
    <property type="entry name" value="Purine and uridine phosphorylases"/>
    <property type="match status" value="1"/>
</dbReference>
<feature type="binding site" evidence="5">
    <location>
        <position position="55"/>
    </location>
    <ligand>
        <name>phosphate</name>
        <dbReference type="ChEBI" id="CHEBI:43474"/>
        <note>ligand shared between dimeric partners</note>
    </ligand>
</feature>
<comment type="function">
    <text evidence="5">Catalyzes the reversible phosphorolytic breakdown of the N-glycosidic bond in the beta-(deoxy)ribonucleoside molecules, with the formation of the corresponding free purine bases and pentose-1-phosphate.</text>
</comment>
<keyword evidence="8" id="KW-1185">Reference proteome</keyword>
<dbReference type="InterPro" id="IPR018016">
    <property type="entry name" value="Nucleoside_phosphorylase_CS"/>
</dbReference>
<name>C0D090_9FIRM</name>
<dbReference type="HAMAP" id="MF_01627">
    <property type="entry name" value="Pur_nucleosid_phosp"/>
    <property type="match status" value="1"/>
</dbReference>
<dbReference type="NCBIfam" id="NF004489">
    <property type="entry name" value="PRK05819.1"/>
    <property type="match status" value="1"/>
</dbReference>
<comment type="catalytic activity">
    <reaction evidence="5">
        <text>a purine 2'-deoxy-D-ribonucleoside + phosphate = a purine nucleobase + 2-deoxy-alpha-D-ribose 1-phosphate</text>
        <dbReference type="Rhea" id="RHEA:36431"/>
        <dbReference type="ChEBI" id="CHEBI:26386"/>
        <dbReference type="ChEBI" id="CHEBI:43474"/>
        <dbReference type="ChEBI" id="CHEBI:57259"/>
        <dbReference type="ChEBI" id="CHEBI:142361"/>
        <dbReference type="EC" id="2.4.2.1"/>
    </reaction>
</comment>
<evidence type="ECO:0000259" key="6">
    <source>
        <dbReference type="Pfam" id="PF01048"/>
    </source>
</evidence>
<proteinExistence type="inferred from homology"/>
<reference evidence="7 8" key="2">
    <citation type="submission" date="2009-02" db="EMBL/GenBank/DDBJ databases">
        <title>Draft genome sequence of Clostridium asparagiforme (DSM 15981).</title>
        <authorList>
            <person name="Sudarsanam P."/>
            <person name="Ley R."/>
            <person name="Guruge J."/>
            <person name="Turnbaugh P.J."/>
            <person name="Mahowald M."/>
            <person name="Liep D."/>
            <person name="Gordon J."/>
        </authorList>
    </citation>
    <scope>NUCLEOTIDE SEQUENCE [LARGE SCALE GENOMIC DNA]</scope>
    <source>
        <strain evidence="7 8">DSM 15981</strain>
    </source>
</reference>
<protein>
    <recommendedName>
        <fullName evidence="5">Purine nucleoside phosphorylase DeoD-type</fullName>
        <shortName evidence="5">PNP</shortName>
        <ecNumber evidence="5">2.4.2.1</ecNumber>
    </recommendedName>
</protein>
<feature type="binding site" description="in other chain" evidence="5">
    <location>
        <begin position="193"/>
        <end position="195"/>
    </location>
    <ligand>
        <name>a purine D-ribonucleoside</name>
        <dbReference type="ChEBI" id="CHEBI:142355"/>
        <note>ligand shared between dimeric partners</note>
    </ligand>
</feature>
<dbReference type="CDD" id="cd09006">
    <property type="entry name" value="PNP_EcPNPI-like"/>
    <property type="match status" value="1"/>
</dbReference>
<dbReference type="GO" id="GO:0004731">
    <property type="term" value="F:purine-nucleoside phosphorylase activity"/>
    <property type="evidence" value="ECO:0007669"/>
    <property type="project" value="UniProtKB-UniRule"/>
</dbReference>
<feature type="binding site" description="in other chain" evidence="5">
    <location>
        <begin position="99"/>
        <end position="102"/>
    </location>
    <ligand>
        <name>phosphate</name>
        <dbReference type="ChEBI" id="CHEBI:43474"/>
        <note>ligand shared between dimeric partners</note>
    </ligand>
</feature>
<reference evidence="7 8" key="1">
    <citation type="submission" date="2009-01" db="EMBL/GenBank/DDBJ databases">
        <authorList>
            <person name="Fulton L."/>
            <person name="Clifton S."/>
            <person name="Fulton B."/>
            <person name="Xu J."/>
            <person name="Minx P."/>
            <person name="Pepin K.H."/>
            <person name="Johnson M."/>
            <person name="Bhonagiri V."/>
            <person name="Nash W.E."/>
            <person name="Mardis E.R."/>
            <person name="Wilson R.K."/>
        </authorList>
    </citation>
    <scope>NUCLEOTIDE SEQUENCE [LARGE SCALE GENOMIC DNA]</scope>
    <source>
        <strain evidence="7 8">DSM 15981</strain>
    </source>
</reference>
<keyword evidence="3 5" id="KW-0808">Transferase</keyword>
<feature type="active site" description="Proton donor" evidence="5">
    <location>
        <position position="218"/>
    </location>
</feature>
<sequence length="246" mass="26335">MKGEMIMATSNTPTPHIEAREGEIARTILLPGDPLRAKYIADNFMEDVKQFNGTRNMLGYTGTFKGRPVSVMGTGMGCPSIGIYSYELIHFYGCKNLIRVGTAGALMESVHVRDLVFAMGACTTSNFVRLMGLPGDYAPVCSFELLEKAVAAAREKGLNFHVGNVLSSDMFYAPEKQAKGGMTWADMGVLAVEMEAAALYANAAAAGANALTILTISDSMVTGEATDAQERQTSFTQMMEVALSLA</sequence>
<dbReference type="PANTHER" id="PTHR43691:SF11">
    <property type="entry name" value="FI09636P-RELATED"/>
    <property type="match status" value="1"/>
</dbReference>
<dbReference type="PROSITE" id="PS01232">
    <property type="entry name" value="PNP_UDP_1"/>
    <property type="match status" value="1"/>
</dbReference>
<evidence type="ECO:0000256" key="1">
    <source>
        <dbReference type="ARBA" id="ARBA00010456"/>
    </source>
</evidence>
<feature type="domain" description="Nucleoside phosphorylase" evidence="6">
    <location>
        <begin position="28"/>
        <end position="237"/>
    </location>
</feature>
<dbReference type="EC" id="2.4.2.1" evidence="5"/>
<dbReference type="AlphaFoldDB" id="C0D090"/>
<gene>
    <name evidence="5 7" type="primary">deoD</name>
    <name evidence="7" type="ORF">CLOSTASPAR_02672</name>
</gene>
<comment type="subunit">
    <text evidence="5">Homohexamer; trimer of homodimers.</text>
</comment>
<dbReference type="InterPro" id="IPR000845">
    <property type="entry name" value="Nucleoside_phosphorylase_d"/>
</dbReference>
<evidence type="ECO:0000256" key="5">
    <source>
        <dbReference type="HAMAP-Rule" id="MF_01627"/>
    </source>
</evidence>
<dbReference type="NCBIfam" id="TIGR00107">
    <property type="entry name" value="deoD"/>
    <property type="match status" value="1"/>
</dbReference>
<evidence type="ECO:0000256" key="4">
    <source>
        <dbReference type="ARBA" id="ARBA00048447"/>
    </source>
</evidence>
<dbReference type="InterPro" id="IPR004402">
    <property type="entry name" value="DeoD-type"/>
</dbReference>
<comment type="similarity">
    <text evidence="1 5">Belongs to the PNP/UDP phosphorylase family.</text>
</comment>
<dbReference type="Proteomes" id="UP000004756">
    <property type="component" value="Unassembled WGS sequence"/>
</dbReference>